<dbReference type="GO" id="GO:1990904">
    <property type="term" value="C:ribonucleoprotein complex"/>
    <property type="evidence" value="ECO:0007669"/>
    <property type="project" value="UniProtKB-KW"/>
</dbReference>
<dbReference type="PANTHER" id="PTHR13362">
    <property type="entry name" value="MITOCHONDRIAL RIBOSOMAL PROTEIN S33"/>
    <property type="match status" value="1"/>
</dbReference>
<comment type="subcellular location">
    <subcellularLocation>
        <location evidence="1">Mitochondrion</location>
    </subcellularLocation>
</comment>
<dbReference type="GO" id="GO:0005739">
    <property type="term" value="C:mitochondrion"/>
    <property type="evidence" value="ECO:0007669"/>
    <property type="project" value="UniProtKB-SubCell"/>
</dbReference>
<comment type="caution">
    <text evidence="7">The sequence shown here is derived from an EMBL/GenBank/DDBJ whole genome shotgun (WGS) entry which is preliminary data.</text>
</comment>
<reference evidence="7 8" key="1">
    <citation type="journal article" date="2019" name="PLoS Biol.">
        <title>Sex chromosomes control vertical transmission of feminizing Wolbachia symbionts in an isopod.</title>
        <authorList>
            <person name="Becking T."/>
            <person name="Chebbi M.A."/>
            <person name="Giraud I."/>
            <person name="Moumen B."/>
            <person name="Laverre T."/>
            <person name="Caubet Y."/>
            <person name="Peccoud J."/>
            <person name="Gilbert C."/>
            <person name="Cordaux R."/>
        </authorList>
    </citation>
    <scope>NUCLEOTIDE SEQUENCE [LARGE SCALE GENOMIC DNA]</scope>
    <source>
        <strain evidence="7">ANa2</strain>
        <tissue evidence="7">Whole body excluding digestive tract and cuticle</tissue>
    </source>
</reference>
<accession>A0A5N5SHG1</accession>
<sequence>MVKLPVKSQIFRYAHITKNSSEYAKKMTRLSNRIFNEVARPTDPSSMRVVQRFSEKPLDLRSDIVNYYPRHEETHDLMKLLRSYGLYRDEHQDFKDEMERLRELRGKGYR</sequence>
<evidence type="ECO:0000256" key="1">
    <source>
        <dbReference type="ARBA" id="ARBA00004173"/>
    </source>
</evidence>
<dbReference type="Proteomes" id="UP000326759">
    <property type="component" value="Unassembled WGS sequence"/>
</dbReference>
<evidence type="ECO:0000256" key="2">
    <source>
        <dbReference type="ARBA" id="ARBA00008970"/>
    </source>
</evidence>
<dbReference type="GO" id="GO:0005840">
    <property type="term" value="C:ribosome"/>
    <property type="evidence" value="ECO:0007669"/>
    <property type="project" value="UniProtKB-KW"/>
</dbReference>
<proteinExistence type="inferred from homology"/>
<name>A0A5N5SHG1_9CRUS</name>
<organism evidence="7 8">
    <name type="scientific">Armadillidium nasatum</name>
    <dbReference type="NCBI Taxonomy" id="96803"/>
    <lineage>
        <taxon>Eukaryota</taxon>
        <taxon>Metazoa</taxon>
        <taxon>Ecdysozoa</taxon>
        <taxon>Arthropoda</taxon>
        <taxon>Crustacea</taxon>
        <taxon>Multicrustacea</taxon>
        <taxon>Malacostraca</taxon>
        <taxon>Eumalacostraca</taxon>
        <taxon>Peracarida</taxon>
        <taxon>Isopoda</taxon>
        <taxon>Oniscidea</taxon>
        <taxon>Crinocheta</taxon>
        <taxon>Armadillidiidae</taxon>
        <taxon>Armadillidium</taxon>
    </lineage>
</organism>
<gene>
    <name evidence="7" type="primary">MRPS33</name>
    <name evidence="7" type="ORF">Anas_05124</name>
</gene>
<evidence type="ECO:0000313" key="8">
    <source>
        <dbReference type="Proteomes" id="UP000326759"/>
    </source>
</evidence>
<dbReference type="EMBL" id="SEYY01025168">
    <property type="protein sequence ID" value="KAB7493626.1"/>
    <property type="molecule type" value="Genomic_DNA"/>
</dbReference>
<evidence type="ECO:0000313" key="7">
    <source>
        <dbReference type="EMBL" id="KAB7493626.1"/>
    </source>
</evidence>
<keyword evidence="5" id="KW-0687">Ribonucleoprotein</keyword>
<dbReference type="OrthoDB" id="5980584at2759"/>
<dbReference type="Pfam" id="PF08293">
    <property type="entry name" value="MRP-S33"/>
    <property type="match status" value="1"/>
</dbReference>
<dbReference type="InterPro" id="IPR013219">
    <property type="entry name" value="Ribosomal_mS33"/>
</dbReference>
<evidence type="ECO:0000256" key="3">
    <source>
        <dbReference type="ARBA" id="ARBA00022980"/>
    </source>
</evidence>
<keyword evidence="4" id="KW-0496">Mitochondrion</keyword>
<dbReference type="PANTHER" id="PTHR13362:SF2">
    <property type="entry name" value="SMALL RIBOSOMAL SUBUNIT PROTEIN MS33"/>
    <property type="match status" value="1"/>
</dbReference>
<evidence type="ECO:0000256" key="6">
    <source>
        <dbReference type="ARBA" id="ARBA00035132"/>
    </source>
</evidence>
<comment type="similarity">
    <text evidence="2">Belongs to the mitochondrion-specific ribosomal protein mS33 family.</text>
</comment>
<evidence type="ECO:0000256" key="5">
    <source>
        <dbReference type="ARBA" id="ARBA00023274"/>
    </source>
</evidence>
<dbReference type="AlphaFoldDB" id="A0A5N5SHG1"/>
<protein>
    <recommendedName>
        <fullName evidence="6">Small ribosomal subunit protein mS33</fullName>
    </recommendedName>
</protein>
<evidence type="ECO:0000256" key="4">
    <source>
        <dbReference type="ARBA" id="ARBA00023128"/>
    </source>
</evidence>
<keyword evidence="8" id="KW-1185">Reference proteome</keyword>
<keyword evidence="3 7" id="KW-0689">Ribosomal protein</keyword>